<dbReference type="GO" id="GO:0008837">
    <property type="term" value="F:diaminopimelate epimerase activity"/>
    <property type="evidence" value="ECO:0007669"/>
    <property type="project" value="UniProtKB-UniRule"/>
</dbReference>
<feature type="binding site" evidence="6">
    <location>
        <position position="18"/>
    </location>
    <ligand>
        <name>substrate</name>
    </ligand>
</feature>
<feature type="site" description="Could be important to modulate the pK values of the two catalytic cysteine residues" evidence="6">
    <location>
        <position position="166"/>
    </location>
</feature>
<dbReference type="Proteomes" id="UP000294344">
    <property type="component" value="Chromosome"/>
</dbReference>
<feature type="active site" description="Proton donor" evidence="6">
    <location>
        <position position="80"/>
    </location>
</feature>
<dbReference type="HAMAP" id="MF_00197">
    <property type="entry name" value="DAP_epimerase"/>
    <property type="match status" value="1"/>
</dbReference>
<dbReference type="UniPathway" id="UPA00034">
    <property type="reaction ID" value="UER00025"/>
</dbReference>
<comment type="subcellular location">
    <subcellularLocation>
        <location evidence="6">Cytoplasm</location>
    </subcellularLocation>
</comment>
<evidence type="ECO:0000256" key="5">
    <source>
        <dbReference type="ARBA" id="ARBA00023235"/>
    </source>
</evidence>
<sequence length="282" mass="32583">MLLKKNTIFFSKMHGLGNDFVLIDSTKYNFFFSSKLIQKWSNRFLGIGFDQLLIIQKSVSKKAHFHYRIFNSNGKEVEQCGNGARCIAYYLFIKRKIRKKKICVSTKNRYLFLEHVVKNIFKINMGEPIFLPKKIPFLQKNTQLYYSIYIDKRKYLISVVSLGNPHCVIQVENIDNFPVQEIGFKISKYFLFPEGVNVGFMQIISKRKILLRVYERHVGETQACGSGACAAVAIGINNKILYNSVTVKLLKGKLKIFWDGVLEHSLYMSGEAVHVYDGIITY</sequence>
<organism evidence="8 9">
    <name type="scientific">Buchnera aphidicola</name>
    <name type="common">Cinara curvipes</name>
    <dbReference type="NCBI Taxonomy" id="2518975"/>
    <lineage>
        <taxon>Bacteria</taxon>
        <taxon>Pseudomonadati</taxon>
        <taxon>Pseudomonadota</taxon>
        <taxon>Gammaproteobacteria</taxon>
        <taxon>Enterobacterales</taxon>
        <taxon>Erwiniaceae</taxon>
        <taxon>Buchnera</taxon>
    </lineage>
</organism>
<evidence type="ECO:0000256" key="7">
    <source>
        <dbReference type="NCBIfam" id="TIGR00652"/>
    </source>
</evidence>
<dbReference type="GO" id="GO:0009089">
    <property type="term" value="P:lysine biosynthetic process via diaminopimelate"/>
    <property type="evidence" value="ECO:0007669"/>
    <property type="project" value="UniProtKB-UniRule"/>
</dbReference>
<comment type="function">
    <text evidence="6">Catalyzes the stereoinversion of LL-2,6-diaminopimelate (L,L-DAP) to meso-diaminopimelate (meso-DAP), a precursor of L-lysine and an essential component of the bacterial peptidoglycan.</text>
</comment>
<comment type="catalytic activity">
    <reaction evidence="6">
        <text>(2S,6S)-2,6-diaminopimelate = meso-2,6-diaminopimelate</text>
        <dbReference type="Rhea" id="RHEA:15393"/>
        <dbReference type="ChEBI" id="CHEBI:57609"/>
        <dbReference type="ChEBI" id="CHEBI:57791"/>
        <dbReference type="EC" id="5.1.1.7"/>
    </reaction>
</comment>
<keyword evidence="4 6" id="KW-0457">Lysine biosynthesis</keyword>
<dbReference type="Gene3D" id="3.10.310.10">
    <property type="entry name" value="Diaminopimelate Epimerase, Chain A, domain 1"/>
    <property type="match status" value="2"/>
</dbReference>
<evidence type="ECO:0000256" key="2">
    <source>
        <dbReference type="ARBA" id="ARBA00022490"/>
    </source>
</evidence>
<evidence type="ECO:0000313" key="8">
    <source>
        <dbReference type="EMBL" id="VFP81662.1"/>
    </source>
</evidence>
<feature type="binding site" evidence="6">
    <location>
        <position position="51"/>
    </location>
    <ligand>
        <name>substrate</name>
    </ligand>
</feature>
<feature type="active site" description="Proton acceptor" evidence="6">
    <location>
        <position position="224"/>
    </location>
</feature>
<feature type="site" description="Could be important to modulate the pK values of the two catalytic cysteine residues" evidence="6">
    <location>
        <position position="215"/>
    </location>
</feature>
<reference evidence="8 9" key="1">
    <citation type="submission" date="2019-02" db="EMBL/GenBank/DDBJ databases">
        <authorList>
            <person name="Manzano-Marin A."/>
            <person name="Manzano-Marin A."/>
        </authorList>
    </citation>
    <scope>NUCLEOTIDE SEQUENCE [LARGE SCALE GENOMIC DNA]</scope>
    <source>
        <strain evidence="8 9">BuCicurvipes</strain>
    </source>
</reference>
<dbReference type="Pfam" id="PF01678">
    <property type="entry name" value="DAP_epimerase"/>
    <property type="match status" value="2"/>
</dbReference>
<feature type="site" description="Important for dimerization" evidence="6">
    <location>
        <position position="276"/>
    </location>
</feature>
<evidence type="ECO:0000256" key="1">
    <source>
        <dbReference type="ARBA" id="ARBA00010219"/>
    </source>
</evidence>
<dbReference type="PANTHER" id="PTHR31689">
    <property type="entry name" value="DIAMINOPIMELATE EPIMERASE, CHLOROPLASTIC"/>
    <property type="match status" value="1"/>
</dbReference>
<accession>A0A451D749</accession>
<feature type="binding site" evidence="6">
    <location>
        <position position="164"/>
    </location>
    <ligand>
        <name>substrate</name>
    </ligand>
</feature>
<name>A0A451D749_9GAMM</name>
<evidence type="ECO:0000313" key="9">
    <source>
        <dbReference type="Proteomes" id="UP000294344"/>
    </source>
</evidence>
<comment type="similarity">
    <text evidence="1 6">Belongs to the diaminopimelate epimerase family.</text>
</comment>
<gene>
    <name evidence="6 8" type="primary">dapF</name>
    <name evidence="8" type="ORF">BUCICURV3402_391</name>
</gene>
<evidence type="ECO:0000256" key="6">
    <source>
        <dbReference type="HAMAP-Rule" id="MF_00197"/>
    </source>
</evidence>
<feature type="binding site" evidence="6">
    <location>
        <begin position="81"/>
        <end position="82"/>
    </location>
    <ligand>
        <name>substrate</name>
    </ligand>
</feature>
<feature type="binding site" evidence="6">
    <location>
        <position position="71"/>
    </location>
    <ligand>
        <name>substrate</name>
    </ligand>
</feature>
<dbReference type="EC" id="5.1.1.7" evidence="6 7"/>
<proteinExistence type="inferred from homology"/>
<dbReference type="FunFam" id="3.10.310.10:FF:000001">
    <property type="entry name" value="Diaminopimelate epimerase"/>
    <property type="match status" value="1"/>
</dbReference>
<protein>
    <recommendedName>
        <fullName evidence="6 7">Diaminopimelate epimerase</fullName>
        <shortName evidence="6">DAP epimerase</shortName>
        <ecNumber evidence="6 7">5.1.1.7</ecNumber>
    </recommendedName>
    <alternativeName>
        <fullName evidence="6">PLP-independent amino acid racemase</fullName>
    </alternativeName>
</protein>
<keyword evidence="5 6" id="KW-0413">Isomerase</keyword>
<dbReference type="PANTHER" id="PTHR31689:SF0">
    <property type="entry name" value="DIAMINOPIMELATE EPIMERASE"/>
    <property type="match status" value="1"/>
</dbReference>
<keyword evidence="2 6" id="KW-0963">Cytoplasm</keyword>
<dbReference type="InterPro" id="IPR001653">
    <property type="entry name" value="DAP_epimerase_DapF"/>
</dbReference>
<feature type="binding site" evidence="6">
    <location>
        <position position="197"/>
    </location>
    <ligand>
        <name>substrate</name>
    </ligand>
</feature>
<evidence type="ECO:0000256" key="4">
    <source>
        <dbReference type="ARBA" id="ARBA00023154"/>
    </source>
</evidence>
<keyword evidence="3 6" id="KW-0028">Amino-acid biosynthesis</keyword>
<feature type="binding site" evidence="6">
    <location>
        <begin position="225"/>
        <end position="226"/>
    </location>
    <ligand>
        <name>substrate</name>
    </ligand>
</feature>
<feature type="binding site" evidence="6">
    <location>
        <begin position="215"/>
        <end position="216"/>
    </location>
    <ligand>
        <name>substrate</name>
    </ligand>
</feature>
<dbReference type="EMBL" id="LR217710">
    <property type="protein sequence ID" value="VFP81662.1"/>
    <property type="molecule type" value="Genomic_DNA"/>
</dbReference>
<dbReference type="AlphaFoldDB" id="A0A451D749"/>
<comment type="subunit">
    <text evidence="6">Homodimer.</text>
</comment>
<comment type="pathway">
    <text evidence="6">Amino-acid biosynthesis; L-lysine biosynthesis via DAP pathway; DL-2,6-diaminopimelate from LL-2,6-diaminopimelate: step 1/1.</text>
</comment>
<dbReference type="GO" id="GO:0005829">
    <property type="term" value="C:cytosol"/>
    <property type="evidence" value="ECO:0007669"/>
    <property type="project" value="TreeGrafter"/>
</dbReference>
<evidence type="ECO:0000256" key="3">
    <source>
        <dbReference type="ARBA" id="ARBA00022605"/>
    </source>
</evidence>
<dbReference type="NCBIfam" id="TIGR00652">
    <property type="entry name" value="DapF"/>
    <property type="match status" value="1"/>
</dbReference>
<dbReference type="SUPFAM" id="SSF54506">
    <property type="entry name" value="Diaminopimelate epimerase-like"/>
    <property type="match status" value="2"/>
</dbReference>